<accession>A0ACB8SR35</accession>
<organism evidence="1 2">
    <name type="scientific">Artomyces pyxidatus</name>
    <dbReference type="NCBI Taxonomy" id="48021"/>
    <lineage>
        <taxon>Eukaryota</taxon>
        <taxon>Fungi</taxon>
        <taxon>Dikarya</taxon>
        <taxon>Basidiomycota</taxon>
        <taxon>Agaricomycotina</taxon>
        <taxon>Agaricomycetes</taxon>
        <taxon>Russulales</taxon>
        <taxon>Auriscalpiaceae</taxon>
        <taxon>Artomyces</taxon>
    </lineage>
</organism>
<reference evidence="1" key="1">
    <citation type="submission" date="2021-03" db="EMBL/GenBank/DDBJ databases">
        <authorList>
            <consortium name="DOE Joint Genome Institute"/>
            <person name="Ahrendt S."/>
            <person name="Looney B.P."/>
            <person name="Miyauchi S."/>
            <person name="Morin E."/>
            <person name="Drula E."/>
            <person name="Courty P.E."/>
            <person name="Chicoki N."/>
            <person name="Fauchery L."/>
            <person name="Kohler A."/>
            <person name="Kuo A."/>
            <person name="Labutti K."/>
            <person name="Pangilinan J."/>
            <person name="Lipzen A."/>
            <person name="Riley R."/>
            <person name="Andreopoulos W."/>
            <person name="He G."/>
            <person name="Johnson J."/>
            <person name="Barry K.W."/>
            <person name="Grigoriev I.V."/>
            <person name="Nagy L."/>
            <person name="Hibbett D."/>
            <person name="Henrissat B."/>
            <person name="Matheny P.B."/>
            <person name="Labbe J."/>
            <person name="Martin F."/>
        </authorList>
    </citation>
    <scope>NUCLEOTIDE SEQUENCE</scope>
    <source>
        <strain evidence="1">HHB10654</strain>
    </source>
</reference>
<name>A0ACB8SR35_9AGAM</name>
<keyword evidence="2" id="KW-1185">Reference proteome</keyword>
<proteinExistence type="predicted"/>
<sequence>MDTREAMTAPVEQWCLGRVVASDTTWTRHAPVPTRAYIKSRPALLHICSALSYHIVQGSPRMSAVNLPVSHPSPVVHEDTDLLTIDDILDEKRRRRALYDERMNRGREARKPVADLPAKYDPTIAVGPPEIHFGLVLTYQALLEYANDCGLVYEDYPDDPLTTITCRLPVLLHLRALTDDDTLYISCPYMGADSGWAVVALYSNYTRRRNKFVDEDERDVLDILRRQLGLEGQPALWHWDAGNPW</sequence>
<dbReference type="Proteomes" id="UP000814140">
    <property type="component" value="Unassembled WGS sequence"/>
</dbReference>
<protein>
    <submittedName>
        <fullName evidence="1">Uncharacterized protein</fullName>
    </submittedName>
</protein>
<evidence type="ECO:0000313" key="2">
    <source>
        <dbReference type="Proteomes" id="UP000814140"/>
    </source>
</evidence>
<comment type="caution">
    <text evidence="1">The sequence shown here is derived from an EMBL/GenBank/DDBJ whole genome shotgun (WGS) entry which is preliminary data.</text>
</comment>
<evidence type="ECO:0000313" key="1">
    <source>
        <dbReference type="EMBL" id="KAI0058555.1"/>
    </source>
</evidence>
<dbReference type="EMBL" id="MU277234">
    <property type="protein sequence ID" value="KAI0058555.1"/>
    <property type="molecule type" value="Genomic_DNA"/>
</dbReference>
<reference evidence="1" key="2">
    <citation type="journal article" date="2022" name="New Phytol.">
        <title>Evolutionary transition to the ectomycorrhizal habit in the genomes of a hyperdiverse lineage of mushroom-forming fungi.</title>
        <authorList>
            <person name="Looney B."/>
            <person name="Miyauchi S."/>
            <person name="Morin E."/>
            <person name="Drula E."/>
            <person name="Courty P.E."/>
            <person name="Kohler A."/>
            <person name="Kuo A."/>
            <person name="LaButti K."/>
            <person name="Pangilinan J."/>
            <person name="Lipzen A."/>
            <person name="Riley R."/>
            <person name="Andreopoulos W."/>
            <person name="He G."/>
            <person name="Johnson J."/>
            <person name="Nolan M."/>
            <person name="Tritt A."/>
            <person name="Barry K.W."/>
            <person name="Grigoriev I.V."/>
            <person name="Nagy L.G."/>
            <person name="Hibbett D."/>
            <person name="Henrissat B."/>
            <person name="Matheny P.B."/>
            <person name="Labbe J."/>
            <person name="Martin F.M."/>
        </authorList>
    </citation>
    <scope>NUCLEOTIDE SEQUENCE</scope>
    <source>
        <strain evidence="1">HHB10654</strain>
    </source>
</reference>
<gene>
    <name evidence="1" type="ORF">BV25DRAFT_1229333</name>
</gene>